<evidence type="ECO:0000313" key="3">
    <source>
        <dbReference type="Proteomes" id="UP000271925"/>
    </source>
</evidence>
<protein>
    <submittedName>
        <fullName evidence="2">Uncharacterized protein</fullName>
    </submittedName>
</protein>
<proteinExistence type="predicted"/>
<keyword evidence="1" id="KW-1133">Transmembrane helix</keyword>
<dbReference type="AlphaFoldDB" id="A0A3P1C367"/>
<reference evidence="2 3" key="1">
    <citation type="submission" date="2018-11" db="EMBL/GenBank/DDBJ databases">
        <authorList>
            <person name="Zhou Z."/>
            <person name="Wang G."/>
        </authorList>
    </citation>
    <scope>NUCLEOTIDE SEQUENCE [LARGE SCALE GENOMIC DNA]</scope>
    <source>
        <strain evidence="2 3">KCTC52004</strain>
    </source>
</reference>
<evidence type="ECO:0000313" key="2">
    <source>
        <dbReference type="EMBL" id="RRB07831.1"/>
    </source>
</evidence>
<dbReference type="EMBL" id="RQJO01000007">
    <property type="protein sequence ID" value="RRB07831.1"/>
    <property type="molecule type" value="Genomic_DNA"/>
</dbReference>
<sequence>MTALLQITAFATSARHLFLLADTMGVFVLSIITLFVVTLSIPVLWWEQRKYQHKTRKVKSREKK</sequence>
<feature type="transmembrane region" description="Helical" evidence="1">
    <location>
        <begin position="24"/>
        <end position="46"/>
    </location>
</feature>
<keyword evidence="1" id="KW-0472">Membrane</keyword>
<organism evidence="2 3">
    <name type="scientific">Larkinella rosea</name>
    <dbReference type="NCBI Taxonomy" id="2025312"/>
    <lineage>
        <taxon>Bacteria</taxon>
        <taxon>Pseudomonadati</taxon>
        <taxon>Bacteroidota</taxon>
        <taxon>Cytophagia</taxon>
        <taxon>Cytophagales</taxon>
        <taxon>Spirosomataceae</taxon>
        <taxon>Larkinella</taxon>
    </lineage>
</organism>
<accession>A0A3P1C367</accession>
<gene>
    <name evidence="2" type="ORF">EHT25_08665</name>
</gene>
<dbReference type="Proteomes" id="UP000271925">
    <property type="component" value="Unassembled WGS sequence"/>
</dbReference>
<keyword evidence="3" id="KW-1185">Reference proteome</keyword>
<evidence type="ECO:0000256" key="1">
    <source>
        <dbReference type="SAM" id="Phobius"/>
    </source>
</evidence>
<keyword evidence="1" id="KW-0812">Transmembrane</keyword>
<name>A0A3P1C367_9BACT</name>
<dbReference type="RefSeq" id="WP_124873313.1">
    <property type="nucleotide sequence ID" value="NZ_RQJO01000007.1"/>
</dbReference>
<comment type="caution">
    <text evidence="2">The sequence shown here is derived from an EMBL/GenBank/DDBJ whole genome shotgun (WGS) entry which is preliminary data.</text>
</comment>